<accession>W1PXW8</accession>
<protein>
    <recommendedName>
        <fullName evidence="1">Aminotransferase-like plant mobile domain-containing protein</fullName>
    </recommendedName>
</protein>
<keyword evidence="3" id="KW-1185">Reference proteome</keyword>
<sequence length="186" mass="21924">MCITTLIFDDITEPFMPGRVRRQFGTKQSIPRNPLVIGKRASRQGRHRDWRTVNADKFQHWKTRHDRMMPEIEEDTNNGLPSKEYRAWYNLVSHLLVHNVANLPKDILRSHNQEEEDVVPAHEPQYIMRPRSYEDQFASTFMLAEALTIGQKWNPEVYNRINNAFETLSKFVPEDMDDIEALMANL</sequence>
<evidence type="ECO:0000313" key="3">
    <source>
        <dbReference type="Proteomes" id="UP000017836"/>
    </source>
</evidence>
<gene>
    <name evidence="2" type="ORF">AMTR_s00025p00041280</name>
</gene>
<dbReference type="Proteomes" id="UP000017836">
    <property type="component" value="Unassembled WGS sequence"/>
</dbReference>
<evidence type="ECO:0000313" key="2">
    <source>
        <dbReference type="EMBL" id="ERN12305.1"/>
    </source>
</evidence>
<proteinExistence type="predicted"/>
<evidence type="ECO:0000259" key="1">
    <source>
        <dbReference type="Pfam" id="PF10536"/>
    </source>
</evidence>
<dbReference type="Gramene" id="ERN12305">
    <property type="protein sequence ID" value="ERN12305"/>
    <property type="gene ID" value="AMTR_s00025p00041280"/>
</dbReference>
<dbReference type="HOGENOM" id="CLU_123028_0_0_1"/>
<dbReference type="Pfam" id="PF10536">
    <property type="entry name" value="PMD"/>
    <property type="match status" value="1"/>
</dbReference>
<organism evidence="2 3">
    <name type="scientific">Amborella trichopoda</name>
    <dbReference type="NCBI Taxonomy" id="13333"/>
    <lineage>
        <taxon>Eukaryota</taxon>
        <taxon>Viridiplantae</taxon>
        <taxon>Streptophyta</taxon>
        <taxon>Embryophyta</taxon>
        <taxon>Tracheophyta</taxon>
        <taxon>Spermatophyta</taxon>
        <taxon>Magnoliopsida</taxon>
        <taxon>Amborellales</taxon>
        <taxon>Amborellaceae</taxon>
        <taxon>Amborella</taxon>
    </lineage>
</organism>
<dbReference type="InterPro" id="IPR019557">
    <property type="entry name" value="AminoTfrase-like_pln_mobile"/>
</dbReference>
<dbReference type="AlphaFoldDB" id="W1PXW8"/>
<reference evidence="3" key="1">
    <citation type="journal article" date="2013" name="Science">
        <title>The Amborella genome and the evolution of flowering plants.</title>
        <authorList>
            <consortium name="Amborella Genome Project"/>
        </authorList>
    </citation>
    <scope>NUCLEOTIDE SEQUENCE [LARGE SCALE GENOMIC DNA]</scope>
</reference>
<dbReference type="EMBL" id="KI392614">
    <property type="protein sequence ID" value="ERN12305.1"/>
    <property type="molecule type" value="Genomic_DNA"/>
</dbReference>
<name>W1PXW8_AMBTC</name>
<feature type="domain" description="Aminotransferase-like plant mobile" evidence="1">
    <location>
        <begin position="4"/>
        <end position="90"/>
    </location>
</feature>